<sequence>MLRLSREAQIGLMAAGAAIILFFGLNYLKGHSVFQRYNTYYAIFQNADNLSTSDKVLYRGYKVGQVQDLRFNPRTGEVLIEFEVLREIPLPIDSRATIANLDLLGTKGLWIVPGFSERLAQDGDTLRDSLATGTFDKVLQEVRPIKDRLDTLLGHLNQTAIYLNRLLDSRGGPVPEAIGAVRTLSEGIHAELSPTAQRLRQTLQSLDQTLAELRPTLKKTLESVQGVADSTAERLPSLLARLDSSSAQLHLALRALNEAQGTAGLLLRDSSLYRDLDKTAISLRRLLDELRIHPERFVHFSLFGRRPKPPADE</sequence>
<dbReference type="EMBL" id="AP011714">
    <property type="protein sequence ID" value="BAL55286.1"/>
    <property type="molecule type" value="Genomic_DNA"/>
</dbReference>
<evidence type="ECO:0000313" key="3">
    <source>
        <dbReference type="EMBL" id="BAL55286.1"/>
    </source>
</evidence>
<keyword evidence="1" id="KW-1133">Transmembrane helix</keyword>
<gene>
    <name evidence="3" type="ORF">HGMM_F25B04C29</name>
</gene>
<dbReference type="Pfam" id="PF02470">
    <property type="entry name" value="MlaD"/>
    <property type="match status" value="1"/>
</dbReference>
<organism evidence="3">
    <name type="scientific">uncultured Bacteroidota bacterium</name>
    <dbReference type="NCBI Taxonomy" id="152509"/>
    <lineage>
        <taxon>Bacteria</taxon>
        <taxon>Pseudomonadati</taxon>
        <taxon>Bacteroidota</taxon>
        <taxon>environmental samples</taxon>
    </lineage>
</organism>
<reference evidence="3" key="1">
    <citation type="journal article" date="2005" name="Environ. Microbiol.">
        <title>Genetic and functional properties of uncultivated thermophilic crenarchaeotes from a subsurface gold mine as revealed by analysis of genome fragments.</title>
        <authorList>
            <person name="Nunoura T."/>
            <person name="Hirayama H."/>
            <person name="Takami H."/>
            <person name="Oida H."/>
            <person name="Nishi S."/>
            <person name="Shimamura S."/>
            <person name="Suzuki Y."/>
            <person name="Inagaki F."/>
            <person name="Takai K."/>
            <person name="Nealson K.H."/>
            <person name="Horikoshi K."/>
        </authorList>
    </citation>
    <scope>NUCLEOTIDE SEQUENCE</scope>
</reference>
<feature type="domain" description="Mce/MlaD" evidence="2">
    <location>
        <begin position="37"/>
        <end position="114"/>
    </location>
</feature>
<reference evidence="3" key="2">
    <citation type="journal article" date="2012" name="PLoS ONE">
        <title>A Deeply Branching Thermophilic Bacterium with an Ancient Acetyl-CoA Pathway Dominates a Subsurface Ecosystem.</title>
        <authorList>
            <person name="Takami H."/>
            <person name="Noguchi H."/>
            <person name="Takaki Y."/>
            <person name="Uchiyama I."/>
            <person name="Toyoda A."/>
            <person name="Nishi S."/>
            <person name="Chee G.-J."/>
            <person name="Arai W."/>
            <person name="Nunoura T."/>
            <person name="Itoh T."/>
            <person name="Hattori M."/>
            <person name="Takai K."/>
        </authorList>
    </citation>
    <scope>NUCLEOTIDE SEQUENCE</scope>
</reference>
<keyword evidence="1" id="KW-0812">Transmembrane</keyword>
<dbReference type="InterPro" id="IPR003399">
    <property type="entry name" value="Mce/MlaD"/>
</dbReference>
<evidence type="ECO:0000256" key="1">
    <source>
        <dbReference type="SAM" id="Phobius"/>
    </source>
</evidence>
<feature type="transmembrane region" description="Helical" evidence="1">
    <location>
        <begin position="12"/>
        <end position="28"/>
    </location>
</feature>
<evidence type="ECO:0000259" key="2">
    <source>
        <dbReference type="Pfam" id="PF02470"/>
    </source>
</evidence>
<proteinExistence type="predicted"/>
<keyword evidence="1" id="KW-0472">Membrane</keyword>
<dbReference type="InterPro" id="IPR052336">
    <property type="entry name" value="MlaD_Phospholipid_Transporter"/>
</dbReference>
<name>H5SGK0_9BACT</name>
<dbReference type="AlphaFoldDB" id="H5SGK0"/>
<protein>
    <submittedName>
        <fullName evidence="3">Mammalian cell entry related domain protein</fullName>
    </submittedName>
</protein>
<dbReference type="PANTHER" id="PTHR33371:SF4">
    <property type="entry name" value="INTERMEMBRANE PHOSPHOLIPID TRANSPORT SYSTEM BINDING PROTEIN MLAD"/>
    <property type="match status" value="1"/>
</dbReference>
<dbReference type="PANTHER" id="PTHR33371">
    <property type="entry name" value="INTERMEMBRANE PHOSPHOLIPID TRANSPORT SYSTEM BINDING PROTEIN MLAD-RELATED"/>
    <property type="match status" value="1"/>
</dbReference>
<accession>H5SGK0</accession>